<proteinExistence type="inferred from homology"/>
<evidence type="ECO:0000256" key="4">
    <source>
        <dbReference type="ARBA" id="ARBA00022842"/>
    </source>
</evidence>
<evidence type="ECO:0000256" key="3">
    <source>
        <dbReference type="ARBA" id="ARBA00022723"/>
    </source>
</evidence>
<dbReference type="SUPFAM" id="SSF51621">
    <property type="entry name" value="Phosphoenolpyruvate/pyruvate domain"/>
    <property type="match status" value="1"/>
</dbReference>
<comment type="similarity">
    <text evidence="2">Belongs to the HpcH/HpaI aldolase family.</text>
</comment>
<name>A0ABV2D0D7_9SPHN</name>
<evidence type="ECO:0000259" key="5">
    <source>
        <dbReference type="Pfam" id="PF03328"/>
    </source>
</evidence>
<dbReference type="GO" id="GO:0016829">
    <property type="term" value="F:lyase activity"/>
    <property type="evidence" value="ECO:0007669"/>
    <property type="project" value="UniProtKB-KW"/>
</dbReference>
<evidence type="ECO:0000256" key="1">
    <source>
        <dbReference type="ARBA" id="ARBA00001946"/>
    </source>
</evidence>
<sequence>MPVTHEPIAARSWLFAPGDSEKKMTKAMTGEADIVLIDLEDAVAPDSKAGARPMVHDFIKAHPEQRQRLWVRINPFDGPYTLLDLAAIMPANPGGIMLPKVYGRHDVEKLDHCLSALEVANGIEEGSTPVIVLITETAEAMFHTGDYKGAPRVVALTWGAEDLADSIGASSNKDESGAYTFTYELARSMTVLGAATAGVTPIETISADFRDLEALRARAEKVRRDGFRGMMAIHPAQVPVINAAFTPTEEEIAEAQEVVDLFAANPGVGAIGWKGGMLDRPYLARAERLLKQAGKGR</sequence>
<dbReference type="PANTHER" id="PTHR32308:SF0">
    <property type="entry name" value="HPCH_HPAI ALDOLASE_CITRATE LYASE DOMAIN-CONTAINING PROTEIN"/>
    <property type="match status" value="1"/>
</dbReference>
<dbReference type="InterPro" id="IPR005000">
    <property type="entry name" value="Aldolase/citrate-lyase_domain"/>
</dbReference>
<gene>
    <name evidence="6" type="ORF">ABVV53_07635</name>
</gene>
<dbReference type="PIRSF" id="PIRSF015582">
    <property type="entry name" value="Cit_lyase_B"/>
    <property type="match status" value="1"/>
</dbReference>
<dbReference type="InterPro" id="IPR040442">
    <property type="entry name" value="Pyrv_kinase-like_dom_sf"/>
</dbReference>
<dbReference type="InterPro" id="IPR011206">
    <property type="entry name" value="Citrate_lyase_beta/mcl1/mcl2"/>
</dbReference>
<accession>A0ABV2D0D7</accession>
<evidence type="ECO:0000313" key="7">
    <source>
        <dbReference type="Proteomes" id="UP001548713"/>
    </source>
</evidence>
<dbReference type="EMBL" id="JBEWLY010000013">
    <property type="protein sequence ID" value="MET1755328.1"/>
    <property type="molecule type" value="Genomic_DNA"/>
</dbReference>
<dbReference type="InterPro" id="IPR015813">
    <property type="entry name" value="Pyrv/PenolPyrv_kinase-like_dom"/>
</dbReference>
<keyword evidence="3" id="KW-0479">Metal-binding</keyword>
<reference evidence="6 7" key="1">
    <citation type="submission" date="2024-07" db="EMBL/GenBank/DDBJ databases">
        <title>Novosphingobium kalidii RD2P27.</title>
        <authorList>
            <person name="Sun J.-Q."/>
        </authorList>
    </citation>
    <scope>NUCLEOTIDE SEQUENCE [LARGE SCALE GENOMIC DNA]</scope>
    <source>
        <strain evidence="6 7">RD2P27</strain>
    </source>
</reference>
<dbReference type="RefSeq" id="WP_353983797.1">
    <property type="nucleotide sequence ID" value="NZ_JBEWLY010000013.1"/>
</dbReference>
<keyword evidence="7" id="KW-1185">Reference proteome</keyword>
<dbReference type="Proteomes" id="UP001548713">
    <property type="component" value="Unassembled WGS sequence"/>
</dbReference>
<keyword evidence="4" id="KW-0460">Magnesium</keyword>
<evidence type="ECO:0000256" key="2">
    <source>
        <dbReference type="ARBA" id="ARBA00005568"/>
    </source>
</evidence>
<protein>
    <submittedName>
        <fullName evidence="6">CoA ester lyase</fullName>
    </submittedName>
</protein>
<dbReference type="Pfam" id="PF03328">
    <property type="entry name" value="HpcH_HpaI"/>
    <property type="match status" value="1"/>
</dbReference>
<evidence type="ECO:0000313" key="6">
    <source>
        <dbReference type="EMBL" id="MET1755328.1"/>
    </source>
</evidence>
<comment type="caution">
    <text evidence="6">The sequence shown here is derived from an EMBL/GenBank/DDBJ whole genome shotgun (WGS) entry which is preliminary data.</text>
</comment>
<dbReference type="Gene3D" id="3.20.20.60">
    <property type="entry name" value="Phosphoenolpyruvate-binding domains"/>
    <property type="match status" value="1"/>
</dbReference>
<feature type="domain" description="HpcH/HpaI aldolase/citrate lyase" evidence="5">
    <location>
        <begin position="11"/>
        <end position="235"/>
    </location>
</feature>
<comment type="cofactor">
    <cofactor evidence="1">
        <name>Mg(2+)</name>
        <dbReference type="ChEBI" id="CHEBI:18420"/>
    </cofactor>
</comment>
<organism evidence="6 7">
    <name type="scientific">Novosphingobium kalidii</name>
    <dbReference type="NCBI Taxonomy" id="3230299"/>
    <lineage>
        <taxon>Bacteria</taxon>
        <taxon>Pseudomonadati</taxon>
        <taxon>Pseudomonadota</taxon>
        <taxon>Alphaproteobacteria</taxon>
        <taxon>Sphingomonadales</taxon>
        <taxon>Sphingomonadaceae</taxon>
        <taxon>Novosphingobium</taxon>
    </lineage>
</organism>
<dbReference type="PANTHER" id="PTHR32308">
    <property type="entry name" value="LYASE BETA SUBUNIT, PUTATIVE (AFU_ORTHOLOGUE AFUA_4G13030)-RELATED"/>
    <property type="match status" value="1"/>
</dbReference>
<keyword evidence="6" id="KW-0456">Lyase</keyword>